<name>A0ABW9M650_9MYCO</name>
<comment type="similarity">
    <text evidence="1">Belongs to the short-chain dehydrogenases/reductases (SDR) family.</text>
</comment>
<keyword evidence="2 5" id="KW-0560">Oxidoreductase</keyword>
<dbReference type="InterPro" id="IPR020904">
    <property type="entry name" value="Sc_DH/Rdtase_CS"/>
</dbReference>
<dbReference type="GO" id="GO:0016491">
    <property type="term" value="F:oxidoreductase activity"/>
    <property type="evidence" value="ECO:0007669"/>
    <property type="project" value="UniProtKB-KW"/>
</dbReference>
<dbReference type="PANTHER" id="PTHR24321:SF8">
    <property type="entry name" value="ESTRADIOL 17-BETA-DEHYDROGENASE 8-RELATED"/>
    <property type="match status" value="1"/>
</dbReference>
<evidence type="ECO:0000259" key="4">
    <source>
        <dbReference type="SMART" id="SM00822"/>
    </source>
</evidence>
<accession>A0ABW9M650</accession>
<sequence>MTQQRKDAMESGAELTGYRALVTGGTAGIGLACAELLARAGAAVTITGRDEQRGRDAAAALGGDVRFIGADLADLDSVQSLARQCDQLDILVNNAAAFPGALTVDQDVASFEQTFDTNVRGTYFLVAQLVGGMLDRGRGSIVNVTSMVASKGVPGASAYSASKAAVESLTRTWAAEFGSGGVRVNSVAPGPTRTEGVEAQWGDTNEELGRALPLGRTATPEEIAHAVLFLSSPRAAFITGSTLHADGGGTAI</sequence>
<dbReference type="EMBL" id="JBKBDE010000019">
    <property type="protein sequence ID" value="MFN6555259.1"/>
    <property type="molecule type" value="Genomic_DNA"/>
</dbReference>
<keyword evidence="6" id="KW-1185">Reference proteome</keyword>
<dbReference type="PANTHER" id="PTHR24321">
    <property type="entry name" value="DEHYDROGENASES, SHORT CHAIN"/>
    <property type="match status" value="1"/>
</dbReference>
<comment type="caution">
    <text evidence="5">The sequence shown here is derived from an EMBL/GenBank/DDBJ whole genome shotgun (WGS) entry which is preliminary data.</text>
</comment>
<dbReference type="Proteomes" id="UP001635817">
    <property type="component" value="Unassembled WGS sequence"/>
</dbReference>
<evidence type="ECO:0000313" key="6">
    <source>
        <dbReference type="Proteomes" id="UP001635817"/>
    </source>
</evidence>
<dbReference type="Pfam" id="PF13561">
    <property type="entry name" value="adh_short_C2"/>
    <property type="match status" value="1"/>
</dbReference>
<dbReference type="PRINTS" id="PR00081">
    <property type="entry name" value="GDHRDH"/>
</dbReference>
<evidence type="ECO:0000256" key="1">
    <source>
        <dbReference type="ARBA" id="ARBA00006484"/>
    </source>
</evidence>
<dbReference type="EC" id="1.1.1.-" evidence="5"/>
<gene>
    <name evidence="5" type="ORF">ACK4CP_33045</name>
</gene>
<dbReference type="InterPro" id="IPR057326">
    <property type="entry name" value="KR_dom"/>
</dbReference>
<dbReference type="PROSITE" id="PS00061">
    <property type="entry name" value="ADH_SHORT"/>
    <property type="match status" value="1"/>
</dbReference>
<feature type="domain" description="Ketoreductase" evidence="4">
    <location>
        <begin position="18"/>
        <end position="204"/>
    </location>
</feature>
<dbReference type="PRINTS" id="PR00080">
    <property type="entry name" value="SDRFAMILY"/>
</dbReference>
<organism evidence="5 6">
    <name type="scientific">Mycolicibacterium septicum</name>
    <dbReference type="NCBI Taxonomy" id="98668"/>
    <lineage>
        <taxon>Bacteria</taxon>
        <taxon>Bacillati</taxon>
        <taxon>Actinomycetota</taxon>
        <taxon>Actinomycetes</taxon>
        <taxon>Mycobacteriales</taxon>
        <taxon>Mycobacteriaceae</taxon>
        <taxon>Mycolicibacterium</taxon>
    </lineage>
</organism>
<dbReference type="InterPro" id="IPR002347">
    <property type="entry name" value="SDR_fam"/>
</dbReference>
<evidence type="ECO:0000313" key="5">
    <source>
        <dbReference type="EMBL" id="MFN6555259.1"/>
    </source>
</evidence>
<dbReference type="CDD" id="cd05233">
    <property type="entry name" value="SDR_c"/>
    <property type="match status" value="1"/>
</dbReference>
<dbReference type="SMART" id="SM00822">
    <property type="entry name" value="PKS_KR"/>
    <property type="match status" value="1"/>
</dbReference>
<dbReference type="PROSITE" id="PS51257">
    <property type="entry name" value="PROKAR_LIPOPROTEIN"/>
    <property type="match status" value="1"/>
</dbReference>
<evidence type="ECO:0000256" key="3">
    <source>
        <dbReference type="ARBA" id="ARBA00023027"/>
    </source>
</evidence>
<evidence type="ECO:0000256" key="2">
    <source>
        <dbReference type="ARBA" id="ARBA00023002"/>
    </source>
</evidence>
<dbReference type="Gene3D" id="3.40.50.720">
    <property type="entry name" value="NAD(P)-binding Rossmann-like Domain"/>
    <property type="match status" value="1"/>
</dbReference>
<protein>
    <submittedName>
        <fullName evidence="5">SDR family NAD(P)-dependent oxidoreductase</fullName>
        <ecNumber evidence="5">1.1.1.-</ecNumber>
    </submittedName>
</protein>
<keyword evidence="3" id="KW-0520">NAD</keyword>
<proteinExistence type="inferred from homology"/>
<reference evidence="5 6" key="1">
    <citation type="submission" date="2024-12" db="EMBL/GenBank/DDBJ databases">
        <title>The coexistence of Mycolicibacterium septicum and Mycolicibacterium nivoides in clinical samples.</title>
        <authorList>
            <person name="Wang C."/>
            <person name="Feng Y."/>
            <person name="Zong Z."/>
        </authorList>
    </citation>
    <scope>NUCLEOTIDE SEQUENCE [LARGE SCALE GENOMIC DNA]</scope>
    <source>
        <strain evidence="5 6">120310</strain>
    </source>
</reference>
<dbReference type="RefSeq" id="WP_409553189.1">
    <property type="nucleotide sequence ID" value="NZ_JBKBDE010000019.1"/>
</dbReference>
<dbReference type="SUPFAM" id="SSF51735">
    <property type="entry name" value="NAD(P)-binding Rossmann-fold domains"/>
    <property type="match status" value="1"/>
</dbReference>
<dbReference type="InterPro" id="IPR036291">
    <property type="entry name" value="NAD(P)-bd_dom_sf"/>
</dbReference>